<evidence type="ECO:0000256" key="1">
    <source>
        <dbReference type="ARBA" id="ARBA00004196"/>
    </source>
</evidence>
<dbReference type="AlphaFoldDB" id="A0A084JY43"/>
<dbReference type="Proteomes" id="UP000028531">
    <property type="component" value="Unassembled WGS sequence"/>
</dbReference>
<dbReference type="PROSITE" id="PS51352">
    <property type="entry name" value="THIOREDOXIN_2"/>
    <property type="match status" value="1"/>
</dbReference>
<accession>A0A084JY43</accession>
<evidence type="ECO:0000313" key="7">
    <source>
        <dbReference type="EMBL" id="PRX14485.1"/>
    </source>
</evidence>
<comment type="subcellular location">
    <subcellularLocation>
        <location evidence="1">Cell envelope</location>
    </subcellularLocation>
</comment>
<protein>
    <submittedName>
        <fullName evidence="7">Thiol-disulfide isomerase/thioredoxin</fullName>
    </submittedName>
</protein>
<dbReference type="Pfam" id="PF08534">
    <property type="entry name" value="Redoxin"/>
    <property type="match status" value="1"/>
</dbReference>
<dbReference type="EMBL" id="JPJI01000026">
    <property type="protein sequence ID" value="KEZ93877.1"/>
    <property type="molecule type" value="Genomic_DNA"/>
</dbReference>
<evidence type="ECO:0000256" key="3">
    <source>
        <dbReference type="ARBA" id="ARBA00023157"/>
    </source>
</evidence>
<evidence type="ECO:0000259" key="5">
    <source>
        <dbReference type="PROSITE" id="PS51352"/>
    </source>
</evidence>
<reference evidence="6 8" key="1">
    <citation type="submission" date="2014-07" db="EMBL/GenBank/DDBJ databases">
        <title>Draft genome sequence of Nonlabens ulvanivorans, an ulvan degrading bacterium.</title>
        <authorList>
            <person name="Kopel M."/>
            <person name="Helbert W."/>
            <person name="Henrissat B."/>
            <person name="Doniger T."/>
            <person name="Banin E."/>
        </authorList>
    </citation>
    <scope>NUCLEOTIDE SEQUENCE [LARGE SCALE GENOMIC DNA]</scope>
    <source>
        <strain evidence="6 8">PLR</strain>
    </source>
</reference>
<evidence type="ECO:0000256" key="4">
    <source>
        <dbReference type="ARBA" id="ARBA00023284"/>
    </source>
</evidence>
<dbReference type="GO" id="GO:0017004">
    <property type="term" value="P:cytochrome complex assembly"/>
    <property type="evidence" value="ECO:0007669"/>
    <property type="project" value="UniProtKB-KW"/>
</dbReference>
<evidence type="ECO:0000256" key="2">
    <source>
        <dbReference type="ARBA" id="ARBA00022748"/>
    </source>
</evidence>
<keyword evidence="9" id="KW-1185">Reference proteome</keyword>
<dbReference type="Proteomes" id="UP000239997">
    <property type="component" value="Unassembled WGS sequence"/>
</dbReference>
<dbReference type="SUPFAM" id="SSF52833">
    <property type="entry name" value="Thioredoxin-like"/>
    <property type="match status" value="1"/>
</dbReference>
<dbReference type="InterPro" id="IPR013740">
    <property type="entry name" value="Redoxin"/>
</dbReference>
<proteinExistence type="predicted"/>
<dbReference type="PROSITE" id="PS51257">
    <property type="entry name" value="PROKAR_LIPOPROTEIN"/>
    <property type="match status" value="1"/>
</dbReference>
<dbReference type="RefSeq" id="WP_036581709.1">
    <property type="nucleotide sequence ID" value="NZ_JPJI01000026.1"/>
</dbReference>
<dbReference type="InterPro" id="IPR013766">
    <property type="entry name" value="Thioredoxin_domain"/>
</dbReference>
<comment type="caution">
    <text evidence="6">The sequence shown here is derived from an EMBL/GenBank/DDBJ whole genome shotgun (WGS) entry which is preliminary data.</text>
</comment>
<dbReference type="GO" id="GO:0030313">
    <property type="term" value="C:cell envelope"/>
    <property type="evidence" value="ECO:0007669"/>
    <property type="project" value="UniProtKB-SubCell"/>
</dbReference>
<evidence type="ECO:0000313" key="6">
    <source>
        <dbReference type="EMBL" id="KEZ93877.1"/>
    </source>
</evidence>
<dbReference type="PANTHER" id="PTHR42852">
    <property type="entry name" value="THIOL:DISULFIDE INTERCHANGE PROTEIN DSBE"/>
    <property type="match status" value="1"/>
</dbReference>
<organism evidence="6 8">
    <name type="scientific">Nonlabens ulvanivorans</name>
    <name type="common">Persicivirga ulvanivorans</name>
    <dbReference type="NCBI Taxonomy" id="906888"/>
    <lineage>
        <taxon>Bacteria</taxon>
        <taxon>Pseudomonadati</taxon>
        <taxon>Bacteroidota</taxon>
        <taxon>Flavobacteriia</taxon>
        <taxon>Flavobacteriales</taxon>
        <taxon>Flavobacteriaceae</taxon>
        <taxon>Nonlabens</taxon>
    </lineage>
</organism>
<keyword evidence="2" id="KW-0201">Cytochrome c-type biogenesis</keyword>
<keyword evidence="3" id="KW-1015">Disulfide bond</keyword>
<evidence type="ECO:0000313" key="9">
    <source>
        <dbReference type="Proteomes" id="UP000239997"/>
    </source>
</evidence>
<dbReference type="InterPro" id="IPR050553">
    <property type="entry name" value="Thioredoxin_ResA/DsbE_sf"/>
</dbReference>
<sequence length="477" mass="54066">MKKSLFIVLIIASFIACGDKQDNESIRKEAQISGKITAVDSIDIPEKLVTYLYNETKADYDQIEIEVGKDGAFTSTLPIDRSMSISIYGDYGVQLLISPGDSIHIATDARFENVTYDGKGGDVNTALTAYKDNNPTEKLLESEEVLSPQDYALLLDSISIEVQSYNKDFLANHDQQVLQDYVMSEEAFLIPAKKLAYALYSPQGAVALNDSTFTNSFNNLPEYKKEYDLNTNNPAMIANYLGYVWEVDALENTTDSREKAFMNRLMSLENNDYLKKKILQSKVMNKLEDNNVSFYENHKDEVDLVFNNTPILATVSQKYDEVKKLLNNPELPVDTELLTFKSEDATQFIDEIIENADGKVIYIDNWATWCGPCKSEFKNASPALHEKFKDDVEFVYLCHQSKEAGYIPSISKFKIAGKHYFLTEDQSRPIFKQINLEGFPTYTIINKNGDIVLSDYIHRPSYAKTTEILTGLINEEI</sequence>
<dbReference type="OrthoDB" id="743079at2"/>
<dbReference type="GO" id="GO:0016853">
    <property type="term" value="F:isomerase activity"/>
    <property type="evidence" value="ECO:0007669"/>
    <property type="project" value="UniProtKB-KW"/>
</dbReference>
<dbReference type="EMBL" id="PVNA01000002">
    <property type="protein sequence ID" value="PRX14485.1"/>
    <property type="molecule type" value="Genomic_DNA"/>
</dbReference>
<name>A0A084JY43_NONUL</name>
<dbReference type="PANTHER" id="PTHR42852:SF6">
    <property type="entry name" value="THIOL:DISULFIDE INTERCHANGE PROTEIN DSBE"/>
    <property type="match status" value="1"/>
</dbReference>
<keyword evidence="7" id="KW-0413">Isomerase</keyword>
<feature type="domain" description="Thioredoxin" evidence="5">
    <location>
        <begin position="322"/>
        <end position="474"/>
    </location>
</feature>
<dbReference type="InterPro" id="IPR036249">
    <property type="entry name" value="Thioredoxin-like_sf"/>
</dbReference>
<dbReference type="Gene3D" id="3.40.30.10">
    <property type="entry name" value="Glutaredoxin"/>
    <property type="match status" value="1"/>
</dbReference>
<gene>
    <name evidence="6" type="ORF">IL45_06680</name>
    <name evidence="7" type="ORF">LY02_01516</name>
</gene>
<keyword evidence="4" id="KW-0676">Redox-active center</keyword>
<reference evidence="7 9" key="2">
    <citation type="submission" date="2018-03" db="EMBL/GenBank/DDBJ databases">
        <title>Genomic Encyclopedia of Archaeal and Bacterial Type Strains, Phase II (KMG-II): from individual species to whole genera.</title>
        <authorList>
            <person name="Goeker M."/>
        </authorList>
    </citation>
    <scope>NUCLEOTIDE SEQUENCE [LARGE SCALE GENOMIC DNA]</scope>
    <source>
        <strain evidence="7 9">DSM 22727</strain>
    </source>
</reference>
<evidence type="ECO:0000313" key="8">
    <source>
        <dbReference type="Proteomes" id="UP000028531"/>
    </source>
</evidence>